<dbReference type="EMBL" id="LFYR01001606">
    <property type="protein sequence ID" value="KMZ60591.1"/>
    <property type="molecule type" value="Genomic_DNA"/>
</dbReference>
<dbReference type="GO" id="GO:0003700">
    <property type="term" value="F:DNA-binding transcription factor activity"/>
    <property type="evidence" value="ECO:0007669"/>
    <property type="project" value="InterPro"/>
</dbReference>
<feature type="domain" description="MYB-CC type transcription factor LHEQLE-containing" evidence="5">
    <location>
        <begin position="313"/>
        <end position="359"/>
    </location>
</feature>
<dbReference type="InterPro" id="IPR006447">
    <property type="entry name" value="Myb_dom_plants"/>
</dbReference>
<dbReference type="InterPro" id="IPR001005">
    <property type="entry name" value="SANT/Myb"/>
</dbReference>
<evidence type="ECO:0000313" key="7">
    <source>
        <dbReference type="Proteomes" id="UP000036987"/>
    </source>
</evidence>
<dbReference type="NCBIfam" id="TIGR01557">
    <property type="entry name" value="myb_SHAQKYF"/>
    <property type="match status" value="1"/>
</dbReference>
<proteinExistence type="predicted"/>
<dbReference type="OrthoDB" id="551907at2759"/>
<dbReference type="FunFam" id="1.10.10.60:FF:000002">
    <property type="entry name" value="Myb family transcription factor"/>
    <property type="match status" value="1"/>
</dbReference>
<dbReference type="InterPro" id="IPR009057">
    <property type="entry name" value="Homeodomain-like_sf"/>
</dbReference>
<protein>
    <recommendedName>
        <fullName evidence="8">HTH myb-type domain-containing protein</fullName>
    </recommendedName>
</protein>
<evidence type="ECO:0000259" key="5">
    <source>
        <dbReference type="Pfam" id="PF14379"/>
    </source>
</evidence>
<dbReference type="Pfam" id="PF14379">
    <property type="entry name" value="Myb_CC_LHEQLE"/>
    <property type="match status" value="1"/>
</dbReference>
<keyword evidence="3" id="KW-0539">Nucleus</keyword>
<dbReference type="PANTHER" id="PTHR31499:SF80">
    <property type="entry name" value="HTH MYB-TYPE DOMAIN-CONTAINING PROTEIN"/>
    <property type="match status" value="1"/>
</dbReference>
<feature type="domain" description="Myb-like" evidence="4">
    <location>
        <begin position="226"/>
        <end position="276"/>
    </location>
</feature>
<dbReference type="GO" id="GO:0003677">
    <property type="term" value="F:DNA binding"/>
    <property type="evidence" value="ECO:0007669"/>
    <property type="project" value="InterPro"/>
</dbReference>
<keyword evidence="7" id="KW-1185">Reference proteome</keyword>
<evidence type="ECO:0008006" key="8">
    <source>
        <dbReference type="Google" id="ProtNLM"/>
    </source>
</evidence>
<dbReference type="Proteomes" id="UP000036987">
    <property type="component" value="Unassembled WGS sequence"/>
</dbReference>
<dbReference type="PANTHER" id="PTHR31499">
    <property type="entry name" value="MYB FAMILY TRANSCRIPTION FACTOR PHL11"/>
    <property type="match status" value="1"/>
</dbReference>
<gene>
    <name evidence="6" type="ORF">ZOSMA_58G00470</name>
</gene>
<sequence length="372" mass="42220">MCCGQSPTLETSLFDQMESFNMAKRKQTNSLQETSSQTSTSCSSLFSYDKPFGKLPFLPNSLLEKTHHMDVSQSPSSMLLTSDGVFSQYGDRDQSGADDLSTGIFNVSDDLDGNKTQISEDFSEQFNLQILSEQLGIQIADTDEYPQLNDIYQMPQTSSMPMMTGSSENSQLNEVYQMPQISSVPMMAVSCEYSQPDQKLVTSPVMLEKSNPSTPTNAPSNKQRIRWTVELHDRFVEAVNKLDGLSERATPKSVLKLMNMEGLTIHHVKSHLQKYRLAKYLPEAREDKKTTRFREEENVSSRNQTEICINGNVQIAEALRMQIEMQKQLHEQLEKQRALQLRTEENARYLQKLLDGQEQANPVCPSLTDIFR</sequence>
<dbReference type="InterPro" id="IPR025756">
    <property type="entry name" value="Myb_CC_LHEQLE"/>
</dbReference>
<dbReference type="SUPFAM" id="SSF46689">
    <property type="entry name" value="Homeodomain-like"/>
    <property type="match status" value="1"/>
</dbReference>
<organism evidence="6 7">
    <name type="scientific">Zostera marina</name>
    <name type="common">Eelgrass</name>
    <dbReference type="NCBI Taxonomy" id="29655"/>
    <lineage>
        <taxon>Eukaryota</taxon>
        <taxon>Viridiplantae</taxon>
        <taxon>Streptophyta</taxon>
        <taxon>Embryophyta</taxon>
        <taxon>Tracheophyta</taxon>
        <taxon>Spermatophyta</taxon>
        <taxon>Magnoliopsida</taxon>
        <taxon>Liliopsida</taxon>
        <taxon>Zosteraceae</taxon>
        <taxon>Zostera</taxon>
    </lineage>
</organism>
<evidence type="ECO:0000313" key="6">
    <source>
        <dbReference type="EMBL" id="KMZ60591.1"/>
    </source>
</evidence>
<dbReference type="AlphaFoldDB" id="A0A0K9NUY4"/>
<keyword evidence="1" id="KW-0805">Transcription regulation</keyword>
<dbReference type="Pfam" id="PF00249">
    <property type="entry name" value="Myb_DNA-binding"/>
    <property type="match status" value="1"/>
</dbReference>
<evidence type="ECO:0000256" key="3">
    <source>
        <dbReference type="ARBA" id="ARBA00023242"/>
    </source>
</evidence>
<dbReference type="Gene3D" id="1.10.10.60">
    <property type="entry name" value="Homeodomain-like"/>
    <property type="match status" value="1"/>
</dbReference>
<name>A0A0K9NUY4_ZOSMR</name>
<reference evidence="7" key="1">
    <citation type="journal article" date="2016" name="Nature">
        <title>The genome of the seagrass Zostera marina reveals angiosperm adaptation to the sea.</title>
        <authorList>
            <person name="Olsen J.L."/>
            <person name="Rouze P."/>
            <person name="Verhelst B."/>
            <person name="Lin Y.-C."/>
            <person name="Bayer T."/>
            <person name="Collen J."/>
            <person name="Dattolo E."/>
            <person name="De Paoli E."/>
            <person name="Dittami S."/>
            <person name="Maumus F."/>
            <person name="Michel G."/>
            <person name="Kersting A."/>
            <person name="Lauritano C."/>
            <person name="Lohaus R."/>
            <person name="Toepel M."/>
            <person name="Tonon T."/>
            <person name="Vanneste K."/>
            <person name="Amirebrahimi M."/>
            <person name="Brakel J."/>
            <person name="Bostroem C."/>
            <person name="Chovatia M."/>
            <person name="Grimwood J."/>
            <person name="Jenkins J.W."/>
            <person name="Jueterbock A."/>
            <person name="Mraz A."/>
            <person name="Stam W.T."/>
            <person name="Tice H."/>
            <person name="Bornberg-Bauer E."/>
            <person name="Green P.J."/>
            <person name="Pearson G.A."/>
            <person name="Procaccini G."/>
            <person name="Duarte C.M."/>
            <person name="Schmutz J."/>
            <person name="Reusch T.B.H."/>
            <person name="Van de Peer Y."/>
        </authorList>
    </citation>
    <scope>NUCLEOTIDE SEQUENCE [LARGE SCALE GENOMIC DNA]</scope>
    <source>
        <strain evidence="7">cv. Finnish</strain>
    </source>
</reference>
<evidence type="ECO:0000259" key="4">
    <source>
        <dbReference type="Pfam" id="PF00249"/>
    </source>
</evidence>
<keyword evidence="2" id="KW-0804">Transcription</keyword>
<dbReference type="InterPro" id="IPR046955">
    <property type="entry name" value="PHR1-like"/>
</dbReference>
<comment type="caution">
    <text evidence="6">The sequence shown here is derived from an EMBL/GenBank/DDBJ whole genome shotgun (WGS) entry which is preliminary data.</text>
</comment>
<evidence type="ECO:0000256" key="2">
    <source>
        <dbReference type="ARBA" id="ARBA00023163"/>
    </source>
</evidence>
<accession>A0A0K9NUY4</accession>
<evidence type="ECO:0000256" key="1">
    <source>
        <dbReference type="ARBA" id="ARBA00023015"/>
    </source>
</evidence>